<dbReference type="SUPFAM" id="SSF52743">
    <property type="entry name" value="Subtilisin-like"/>
    <property type="match status" value="1"/>
</dbReference>
<proteinExistence type="inferred from homology"/>
<comment type="similarity">
    <text evidence="1 9 10">Belongs to the peptidase S8 family.</text>
</comment>
<evidence type="ECO:0000256" key="11">
    <source>
        <dbReference type="SAM" id="SignalP"/>
    </source>
</evidence>
<evidence type="ECO:0000256" key="1">
    <source>
        <dbReference type="ARBA" id="ARBA00011073"/>
    </source>
</evidence>
<dbReference type="GO" id="GO:0006508">
    <property type="term" value="P:proteolysis"/>
    <property type="evidence" value="ECO:0007669"/>
    <property type="project" value="UniProtKB-KW"/>
</dbReference>
<dbReference type="EMBL" id="FXTU01000001">
    <property type="protein sequence ID" value="SMP06043.1"/>
    <property type="molecule type" value="Genomic_DNA"/>
</dbReference>
<feature type="chain" id="PRO_5041260977" evidence="11">
    <location>
        <begin position="28"/>
        <end position="891"/>
    </location>
</feature>
<dbReference type="Proteomes" id="UP001157946">
    <property type="component" value="Unassembled WGS sequence"/>
</dbReference>
<name>A0AA45WK61_9BACL</name>
<evidence type="ECO:0000256" key="7">
    <source>
        <dbReference type="ARBA" id="ARBA00022825"/>
    </source>
</evidence>
<gene>
    <name evidence="15" type="ORF">SAMN06265361_101673</name>
</gene>
<evidence type="ECO:0000256" key="8">
    <source>
        <dbReference type="PIRSR" id="PIRSR615500-1"/>
    </source>
</evidence>
<protein>
    <submittedName>
        <fullName evidence="15">Peptidase Vpr. Serine peptidase. MEROPS family S08A</fullName>
    </submittedName>
</protein>
<dbReference type="Pfam" id="PF00082">
    <property type="entry name" value="Peptidase_S8"/>
    <property type="match status" value="1"/>
</dbReference>
<evidence type="ECO:0000256" key="9">
    <source>
        <dbReference type="PROSITE-ProRule" id="PRU01240"/>
    </source>
</evidence>
<dbReference type="Gene3D" id="3.50.30.30">
    <property type="match status" value="1"/>
</dbReference>
<dbReference type="InterPro" id="IPR010259">
    <property type="entry name" value="S8pro/Inhibitor_I9"/>
</dbReference>
<evidence type="ECO:0000256" key="2">
    <source>
        <dbReference type="ARBA" id="ARBA00022512"/>
    </source>
</evidence>
<dbReference type="InterPro" id="IPR003137">
    <property type="entry name" value="PA_domain"/>
</dbReference>
<dbReference type="PRINTS" id="PR00723">
    <property type="entry name" value="SUBTILISIN"/>
</dbReference>
<evidence type="ECO:0000256" key="5">
    <source>
        <dbReference type="ARBA" id="ARBA00022729"/>
    </source>
</evidence>
<evidence type="ECO:0000256" key="3">
    <source>
        <dbReference type="ARBA" id="ARBA00022525"/>
    </source>
</evidence>
<organism evidence="15 16">
    <name type="scientific">Laceyella tengchongensis</name>
    <dbReference type="NCBI Taxonomy" id="574699"/>
    <lineage>
        <taxon>Bacteria</taxon>
        <taxon>Bacillati</taxon>
        <taxon>Bacillota</taxon>
        <taxon>Bacilli</taxon>
        <taxon>Bacillales</taxon>
        <taxon>Thermoactinomycetaceae</taxon>
        <taxon>Laceyella</taxon>
    </lineage>
</organism>
<keyword evidence="2" id="KW-0134">Cell wall</keyword>
<evidence type="ECO:0000256" key="4">
    <source>
        <dbReference type="ARBA" id="ARBA00022670"/>
    </source>
</evidence>
<keyword evidence="6 9" id="KW-0378">Hydrolase</keyword>
<keyword evidence="3" id="KW-0964">Secreted</keyword>
<dbReference type="PROSITE" id="PS00138">
    <property type="entry name" value="SUBTILASE_SER"/>
    <property type="match status" value="1"/>
</dbReference>
<evidence type="ECO:0000259" key="14">
    <source>
        <dbReference type="Pfam" id="PF05922"/>
    </source>
</evidence>
<dbReference type="InterPro" id="IPR036852">
    <property type="entry name" value="Peptidase_S8/S53_dom_sf"/>
</dbReference>
<keyword evidence="5 11" id="KW-0732">Signal</keyword>
<evidence type="ECO:0000256" key="10">
    <source>
        <dbReference type="RuleBase" id="RU003355"/>
    </source>
</evidence>
<dbReference type="InterPro" id="IPR046450">
    <property type="entry name" value="PA_dom_sf"/>
</dbReference>
<dbReference type="InterPro" id="IPR022398">
    <property type="entry name" value="Peptidase_S8_His-AS"/>
</dbReference>
<dbReference type="PANTHER" id="PTHR43806">
    <property type="entry name" value="PEPTIDASE S8"/>
    <property type="match status" value="1"/>
</dbReference>
<comment type="caution">
    <text evidence="15">The sequence shown here is derived from an EMBL/GenBank/DDBJ whole genome shotgun (WGS) entry which is preliminary data.</text>
</comment>
<evidence type="ECO:0000256" key="6">
    <source>
        <dbReference type="ARBA" id="ARBA00022801"/>
    </source>
</evidence>
<dbReference type="RefSeq" id="WP_284723971.1">
    <property type="nucleotide sequence ID" value="NZ_FXTU01000001.1"/>
</dbReference>
<feature type="signal peptide" evidence="11">
    <location>
        <begin position="1"/>
        <end position="27"/>
    </location>
</feature>
<dbReference type="CDD" id="cd07474">
    <property type="entry name" value="Peptidases_S8_subtilisin_Vpr-like"/>
    <property type="match status" value="1"/>
</dbReference>
<feature type="domain" description="Peptidase S8/S53" evidence="12">
    <location>
        <begin position="176"/>
        <end position="560"/>
    </location>
</feature>
<dbReference type="InterPro" id="IPR023828">
    <property type="entry name" value="Peptidase_S8_Ser-AS"/>
</dbReference>
<evidence type="ECO:0000259" key="12">
    <source>
        <dbReference type="Pfam" id="PF00082"/>
    </source>
</evidence>
<evidence type="ECO:0000313" key="16">
    <source>
        <dbReference type="Proteomes" id="UP001157946"/>
    </source>
</evidence>
<dbReference type="InterPro" id="IPR050131">
    <property type="entry name" value="Peptidase_S8_subtilisin-like"/>
</dbReference>
<feature type="active site" description="Charge relay system" evidence="8 9">
    <location>
        <position position="218"/>
    </location>
</feature>
<dbReference type="PROSITE" id="PS00136">
    <property type="entry name" value="SUBTILASE_ASP"/>
    <property type="match status" value="1"/>
</dbReference>
<dbReference type="InterPro" id="IPR023827">
    <property type="entry name" value="Peptidase_S8_Asp-AS"/>
</dbReference>
<keyword evidence="7 9" id="KW-0720">Serine protease</keyword>
<sequence>MKKLIPYVLCATLVLGTGGWGSLAVVASPTPHVAAAAQKNKLAPGVVASKGKQASVIIEMSEAPTVVYSSLSKTKKVPAKSEGEYRKYLGQKQKQLIAEMKERSPGLRVKRTYDTVFSGMAVTLKGDDLQKVAALPGVKRIHPIRTYKALMSKSAPLIGAPDVWKMHDGRKQAVTGKGIKVAVIDSGVDMNHPDLKKNMIGGYDFVENDKIPQDEVGHGTHVAGTIAANGKIKGVAPEASLLAYRVLGAHGGGTTDWVISGIEQAVKDRADVMNLSLGMDVNVPDEAVSQSLERAIKKGIVVVVANGNAGPATWSVGAPAASPNIISVGASTKIIPSPVVQVVGDNKKMETNLITSSPQFPLKGTYQLVDAGKGKKSDFKKIDAKGKIALVQRSGDDVQSVAENAKRAGAAAVIIYNHLKGDWFAIPMETDENGEPDTKRFVPIVTISGGFGTHIKNQLAAGKTEIKLSSVKREKMVDFSSRGPANGIWDVKPDVTAPGVDIVSTLPRSLEKTGYGKMSGTSMATPHVAGAAALLLQKHPDWNPEQVKSALSNTAVELKDTEKKEYSPISQGAGRIDLPKAITTQSLVVSNRLSFGLLQPKTGVKKIDRTLRVENLSGKAKRYAVRVELDNGKKGIRVTVPSTLVVGAKSQGQVPVTMSFNTSLPRGIYTGAVFLKDGKQELKVPFIALNEPKGYEVITSLGQSAYIISPNGKDEHKFTLLTYYLAVAPSSLKITAESSEGGKKYLLYQTNNPAAGYTDWMWDGKDSKGKKLPDGDYAIIVECEYLGKKAEANFFVLIDTKAPVITELTADADQLSGKVKEAWLEEVSWRLAGEKDWQIIEDVNYVEDGLFEFHHAFTKGQLKPGKNLIIVRVKDSVGHVTTKKVEIELPQ</sequence>
<dbReference type="InterPro" id="IPR000209">
    <property type="entry name" value="Peptidase_S8/S53_dom"/>
</dbReference>
<dbReference type="AlphaFoldDB" id="A0AA45WK61"/>
<feature type="active site" description="Charge relay system" evidence="8 9">
    <location>
        <position position="522"/>
    </location>
</feature>
<feature type="domain" description="PA" evidence="13">
    <location>
        <begin position="365"/>
        <end position="454"/>
    </location>
</feature>
<dbReference type="GO" id="GO:0004252">
    <property type="term" value="F:serine-type endopeptidase activity"/>
    <property type="evidence" value="ECO:0007669"/>
    <property type="project" value="UniProtKB-UniRule"/>
</dbReference>
<accession>A0AA45WK61</accession>
<feature type="active site" description="Charge relay system" evidence="8 9">
    <location>
        <position position="185"/>
    </location>
</feature>
<dbReference type="PANTHER" id="PTHR43806:SF65">
    <property type="entry name" value="SERINE PROTEASE APRX"/>
    <property type="match status" value="1"/>
</dbReference>
<dbReference type="Gene3D" id="2.60.40.4070">
    <property type="match status" value="1"/>
</dbReference>
<dbReference type="SUPFAM" id="SSF52025">
    <property type="entry name" value="PA domain"/>
    <property type="match status" value="1"/>
</dbReference>
<feature type="domain" description="Inhibitor I9" evidence="14">
    <location>
        <begin position="56"/>
        <end position="148"/>
    </location>
</feature>
<keyword evidence="16" id="KW-1185">Reference proteome</keyword>
<keyword evidence="4 9" id="KW-0645">Protease</keyword>
<dbReference type="Pfam" id="PF02225">
    <property type="entry name" value="PA"/>
    <property type="match status" value="1"/>
</dbReference>
<dbReference type="PROSITE" id="PS00137">
    <property type="entry name" value="SUBTILASE_HIS"/>
    <property type="match status" value="1"/>
</dbReference>
<dbReference type="InterPro" id="IPR034213">
    <property type="entry name" value="S8_Vpr-like"/>
</dbReference>
<dbReference type="Pfam" id="PF05922">
    <property type="entry name" value="Inhibitor_I9"/>
    <property type="match status" value="1"/>
</dbReference>
<reference evidence="15" key="1">
    <citation type="submission" date="2017-05" db="EMBL/GenBank/DDBJ databases">
        <authorList>
            <person name="Varghese N."/>
            <person name="Submissions S."/>
        </authorList>
    </citation>
    <scope>NUCLEOTIDE SEQUENCE</scope>
    <source>
        <strain evidence="15">DSM 45262</strain>
    </source>
</reference>
<evidence type="ECO:0000259" key="13">
    <source>
        <dbReference type="Pfam" id="PF02225"/>
    </source>
</evidence>
<evidence type="ECO:0000313" key="15">
    <source>
        <dbReference type="EMBL" id="SMP06043.1"/>
    </source>
</evidence>
<dbReference type="InterPro" id="IPR015500">
    <property type="entry name" value="Peptidase_S8_subtilisin-rel"/>
</dbReference>
<dbReference type="PROSITE" id="PS51892">
    <property type="entry name" value="SUBTILASE"/>
    <property type="match status" value="1"/>
</dbReference>
<dbReference type="Gene3D" id="3.40.50.200">
    <property type="entry name" value="Peptidase S8/S53 domain"/>
    <property type="match status" value="1"/>
</dbReference>